<feature type="region of interest" description="Disordered" evidence="1">
    <location>
        <begin position="387"/>
        <end position="418"/>
    </location>
</feature>
<proteinExistence type="predicted"/>
<feature type="compositionally biased region" description="Basic and acidic residues" evidence="1">
    <location>
        <begin position="49"/>
        <end position="59"/>
    </location>
</feature>
<feature type="compositionally biased region" description="Low complexity" evidence="1">
    <location>
        <begin position="608"/>
        <end position="618"/>
    </location>
</feature>
<name>A0AAD1WPH3_PELCU</name>
<feature type="region of interest" description="Disordered" evidence="1">
    <location>
        <begin position="640"/>
        <end position="713"/>
    </location>
</feature>
<feature type="compositionally biased region" description="Polar residues" evidence="1">
    <location>
        <begin position="409"/>
        <end position="418"/>
    </location>
</feature>
<evidence type="ECO:0000313" key="3">
    <source>
        <dbReference type="Proteomes" id="UP001295444"/>
    </source>
</evidence>
<feature type="region of interest" description="Disordered" evidence="1">
    <location>
        <begin position="1"/>
        <end position="82"/>
    </location>
</feature>
<keyword evidence="3" id="KW-1185">Reference proteome</keyword>
<feature type="compositionally biased region" description="Polar residues" evidence="1">
    <location>
        <begin position="640"/>
        <end position="693"/>
    </location>
</feature>
<feature type="region of interest" description="Disordered" evidence="1">
    <location>
        <begin position="978"/>
        <end position="1003"/>
    </location>
</feature>
<feature type="compositionally biased region" description="Low complexity" evidence="1">
    <location>
        <begin position="532"/>
        <end position="547"/>
    </location>
</feature>
<gene>
    <name evidence="2" type="ORF">PECUL_23A000347</name>
</gene>
<feature type="region of interest" description="Disordered" evidence="1">
    <location>
        <begin position="527"/>
        <end position="561"/>
    </location>
</feature>
<feature type="region of interest" description="Disordered" evidence="1">
    <location>
        <begin position="584"/>
        <end position="618"/>
    </location>
</feature>
<evidence type="ECO:0000313" key="2">
    <source>
        <dbReference type="EMBL" id="CAH2316822.1"/>
    </source>
</evidence>
<sequence>MGAAMEAGNPGREITESGLGALDRRSAIPTSKMKTGSLADEPPNHKSHHTQERPDHKSQSDGVAGGPFRARKTKTVSTQTTNKVTHASASAFTARPTATQGDKLALSYLPSTTKQRSGVSTVPGISAAECQASPIRQKFQHQGQTAHALIPVRIKKTRLKLLDSEKKKTLSSPEGCFHISGNKHACFIYHGRPLSKQPALTSPYQLSAKQPYSSAFLNKKEPSHPKRVKQPKPATFPKKDTESNLAIQQINDLVLEDYINSVSETSQKSTNEDSVQSGSNQVKIFEANIKTDDNYVSKIPQDVSYSLQEFQKGNGQPLHNSRFSAGYLTQTPETHACSVKVPQKAIDRSFGEQKIIQEPTVSSFQELQNVYDNYFKKLQTSSASSSTKLLNSSAPSSLGLQNSSASSSTKLQNSSASSSTKLQNSSAFSYTKLQNSSAHSSKELQNSSALTSLELQNSSAPSSTELQNSSAPSSTELQNSSAPSSTELQNSSAPSSTKLQNSSVPSSTELLNSSALSSLEFRNSSAHSSKELQNSSSLTSLQLQNSSAPSSTELQNSSVPSSTELLNSSALSSLELWNSSAPSSKELQNSSALTSPELQNSSALTSPELQNSSTLSSTELQSSSALTSLEFQNSNTLSSLELQDSSAPSSTELQNFPASSSTALQNFSAPSSTELQNLSVSHSTELQNASTSFKEPKEAINNEPWGSVQTRTSQEVQQNISVEKEVLAGHHVRESTQVDAILTHKITECAYAHVSGEDEEHRTDMNRKVWSCQTAQTSTTLEQGIGTEMGEDDDLRVKTNIHSTKTRIATEIPVNTIPRDNNNNSGQNSIKYSIENHCTGCIVDGSQVFVPNTDCGVAQISEGLVQNPELNRELKRELESSKNSVIKNENHWSHQSEVIRKSQGVLVLTRSTEENAVFIPKLKFEFTPDNSIDYSLINLPKGCQGKGRAKGSDLLNMRPYTPHGPSFSKSILKRSSALPSHSPSTVYKGPLSSSNDGTSRRLYEMSNTSGPLYGIVDLSLSFRNNLPEEVIPPDIPKILIPDEDDDS</sequence>
<dbReference type="AlphaFoldDB" id="A0AAD1WPH3"/>
<protein>
    <submittedName>
        <fullName evidence="2">Uncharacterized protein</fullName>
    </submittedName>
</protein>
<reference evidence="2" key="1">
    <citation type="submission" date="2022-03" db="EMBL/GenBank/DDBJ databases">
        <authorList>
            <person name="Alioto T."/>
            <person name="Alioto T."/>
            <person name="Gomez Garrido J."/>
        </authorList>
    </citation>
    <scope>NUCLEOTIDE SEQUENCE</scope>
</reference>
<feature type="compositionally biased region" description="Polar residues" evidence="1">
    <location>
        <begin position="584"/>
        <end position="607"/>
    </location>
</feature>
<feature type="compositionally biased region" description="Low complexity" evidence="1">
    <location>
        <begin position="387"/>
        <end position="408"/>
    </location>
</feature>
<feature type="region of interest" description="Disordered" evidence="1">
    <location>
        <begin position="216"/>
        <end position="242"/>
    </location>
</feature>
<accession>A0AAD1WPH3</accession>
<feature type="compositionally biased region" description="Polar residues" evidence="1">
    <location>
        <begin position="453"/>
        <end position="505"/>
    </location>
</feature>
<feature type="compositionally biased region" description="Polar residues" evidence="1">
    <location>
        <begin position="978"/>
        <end position="997"/>
    </location>
</feature>
<dbReference type="Proteomes" id="UP001295444">
    <property type="component" value="Chromosome 09"/>
</dbReference>
<dbReference type="EMBL" id="OW240920">
    <property type="protein sequence ID" value="CAH2316822.1"/>
    <property type="molecule type" value="Genomic_DNA"/>
</dbReference>
<feature type="region of interest" description="Disordered" evidence="1">
    <location>
        <begin position="453"/>
        <end position="506"/>
    </location>
</feature>
<organism evidence="2 3">
    <name type="scientific">Pelobates cultripes</name>
    <name type="common">Western spadefoot toad</name>
    <dbReference type="NCBI Taxonomy" id="61616"/>
    <lineage>
        <taxon>Eukaryota</taxon>
        <taxon>Metazoa</taxon>
        <taxon>Chordata</taxon>
        <taxon>Craniata</taxon>
        <taxon>Vertebrata</taxon>
        <taxon>Euteleostomi</taxon>
        <taxon>Amphibia</taxon>
        <taxon>Batrachia</taxon>
        <taxon>Anura</taxon>
        <taxon>Pelobatoidea</taxon>
        <taxon>Pelobatidae</taxon>
        <taxon>Pelobates</taxon>
    </lineage>
</organism>
<evidence type="ECO:0000256" key="1">
    <source>
        <dbReference type="SAM" id="MobiDB-lite"/>
    </source>
</evidence>
<feature type="compositionally biased region" description="Polar residues" evidence="1">
    <location>
        <begin position="548"/>
        <end position="560"/>
    </location>
</feature>